<keyword evidence="4" id="KW-1185">Reference proteome</keyword>
<keyword evidence="1" id="KW-0732">Signal</keyword>
<dbReference type="EMBL" id="BMXF01000001">
    <property type="protein sequence ID" value="GHB61937.1"/>
    <property type="molecule type" value="Genomic_DNA"/>
</dbReference>
<protein>
    <submittedName>
        <fullName evidence="3">Glycosyl hydrolase</fullName>
    </submittedName>
</protein>
<feature type="domain" description="3-keto-alpha-glucoside-1,2-lyase/3-keto-2-hydroxy-glucal hydratase" evidence="2">
    <location>
        <begin position="24"/>
        <end position="226"/>
    </location>
</feature>
<dbReference type="RefSeq" id="WP_189563673.1">
    <property type="nucleotide sequence ID" value="NZ_BMXF01000001.1"/>
</dbReference>
<comment type="caution">
    <text evidence="3">The sequence shown here is derived from an EMBL/GenBank/DDBJ whole genome shotgun (WGS) entry which is preliminary data.</text>
</comment>
<dbReference type="InterPro" id="IPR010496">
    <property type="entry name" value="AL/BT2_dom"/>
</dbReference>
<dbReference type="GO" id="GO:0016787">
    <property type="term" value="F:hydrolase activity"/>
    <property type="evidence" value="ECO:0007669"/>
    <property type="project" value="UniProtKB-KW"/>
</dbReference>
<evidence type="ECO:0000256" key="1">
    <source>
        <dbReference type="SAM" id="SignalP"/>
    </source>
</evidence>
<gene>
    <name evidence="3" type="ORF">GCM10007390_14800</name>
</gene>
<proteinExistence type="predicted"/>
<feature type="signal peptide" evidence="1">
    <location>
        <begin position="1"/>
        <end position="19"/>
    </location>
</feature>
<dbReference type="AlphaFoldDB" id="A0A8J3D2J5"/>
<organism evidence="3 4">
    <name type="scientific">Persicitalea jodogahamensis</name>
    <dbReference type="NCBI Taxonomy" id="402147"/>
    <lineage>
        <taxon>Bacteria</taxon>
        <taxon>Pseudomonadati</taxon>
        <taxon>Bacteroidota</taxon>
        <taxon>Cytophagia</taxon>
        <taxon>Cytophagales</taxon>
        <taxon>Spirosomataceae</taxon>
        <taxon>Persicitalea</taxon>
    </lineage>
</organism>
<feature type="chain" id="PRO_5035153379" evidence="1">
    <location>
        <begin position="20"/>
        <end position="228"/>
    </location>
</feature>
<evidence type="ECO:0000313" key="3">
    <source>
        <dbReference type="EMBL" id="GHB61937.1"/>
    </source>
</evidence>
<reference evidence="3 4" key="1">
    <citation type="journal article" date="2014" name="Int. J. Syst. Evol. Microbiol.">
        <title>Complete genome sequence of Corynebacterium casei LMG S-19264T (=DSM 44701T), isolated from a smear-ripened cheese.</title>
        <authorList>
            <consortium name="US DOE Joint Genome Institute (JGI-PGF)"/>
            <person name="Walter F."/>
            <person name="Albersmeier A."/>
            <person name="Kalinowski J."/>
            <person name="Ruckert C."/>
        </authorList>
    </citation>
    <scope>NUCLEOTIDE SEQUENCE [LARGE SCALE GENOMIC DNA]</scope>
    <source>
        <strain evidence="3 4">KCTC 12866</strain>
    </source>
</reference>
<evidence type="ECO:0000313" key="4">
    <source>
        <dbReference type="Proteomes" id="UP000598271"/>
    </source>
</evidence>
<name>A0A8J3D2J5_9BACT</name>
<dbReference type="Pfam" id="PF06439">
    <property type="entry name" value="3keto-disac_hyd"/>
    <property type="match status" value="1"/>
</dbReference>
<accession>A0A8J3D2J5</accession>
<dbReference type="Proteomes" id="UP000598271">
    <property type="component" value="Unassembled WGS sequence"/>
</dbReference>
<dbReference type="Gene3D" id="2.60.120.560">
    <property type="entry name" value="Exo-inulinase, domain 1"/>
    <property type="match status" value="1"/>
</dbReference>
<sequence>MKKISLLLAICLVTGSVWAQKPGKWQSLFDGKSMKGWHAYRADNAKKWMVMGGALMSHGGSGDLVSDKEYGDFEMEFDFKIPPKANSGVIYKVIEDPKNATYYSGPEYQIIDDENYPSFNDGGKMVKINDRQKTGANYDMQAPSNLNAVKPAGQWNKGRIKIKDNHVEHWLNGEKVVDYVYGSDAWKSQLAKSKFAKWGYATPHARGKIALQDHGDEVWFNNIRIREL</sequence>
<keyword evidence="3" id="KW-0378">Hydrolase</keyword>
<evidence type="ECO:0000259" key="2">
    <source>
        <dbReference type="Pfam" id="PF06439"/>
    </source>
</evidence>